<sequence>MPEPSSPAEAAGHRWTAADRALVAGLRRLRAVADADELLITTITHGHRGRVRSYALLADAWYG</sequence>
<keyword evidence="2" id="KW-1185">Reference proteome</keyword>
<name>A0ABV4ZPU6_9ACTN</name>
<protein>
    <submittedName>
        <fullName evidence="1">Uncharacterized protein</fullName>
    </submittedName>
</protein>
<accession>A0ABV4ZPU6</accession>
<evidence type="ECO:0000313" key="1">
    <source>
        <dbReference type="EMBL" id="MFB4196156.1"/>
    </source>
</evidence>
<dbReference type="RefSeq" id="WP_375064056.1">
    <property type="nucleotide sequence ID" value="NZ_JBHGBT010000016.1"/>
</dbReference>
<gene>
    <name evidence="1" type="ORF">ACE11A_17585</name>
</gene>
<dbReference type="EMBL" id="JBHGBT010000016">
    <property type="protein sequence ID" value="MFB4196156.1"/>
    <property type="molecule type" value="Genomic_DNA"/>
</dbReference>
<organism evidence="1 2">
    <name type="scientific">Streptomyces carpaticus</name>
    <dbReference type="NCBI Taxonomy" id="285558"/>
    <lineage>
        <taxon>Bacteria</taxon>
        <taxon>Bacillati</taxon>
        <taxon>Actinomycetota</taxon>
        <taxon>Actinomycetes</taxon>
        <taxon>Kitasatosporales</taxon>
        <taxon>Streptomycetaceae</taxon>
        <taxon>Streptomyces</taxon>
    </lineage>
</organism>
<reference evidence="1 2" key="1">
    <citation type="submission" date="2024-09" db="EMBL/GenBank/DDBJ databases">
        <title>Draft genome sequence of multifaceted antimicrobials producing Streptomyces sp. strain FH1.</title>
        <authorList>
            <person name="Hassan F."/>
            <person name="Ali H."/>
            <person name="Hassan N."/>
            <person name="Nawaz A."/>
        </authorList>
    </citation>
    <scope>NUCLEOTIDE SEQUENCE [LARGE SCALE GENOMIC DNA]</scope>
    <source>
        <strain evidence="1 2">FH1</strain>
    </source>
</reference>
<dbReference type="Proteomes" id="UP001577267">
    <property type="component" value="Unassembled WGS sequence"/>
</dbReference>
<comment type="caution">
    <text evidence="1">The sequence shown here is derived from an EMBL/GenBank/DDBJ whole genome shotgun (WGS) entry which is preliminary data.</text>
</comment>
<proteinExistence type="predicted"/>
<evidence type="ECO:0000313" key="2">
    <source>
        <dbReference type="Proteomes" id="UP001577267"/>
    </source>
</evidence>